<sequence length="141" mass="16234">MTIATQHPTLALEVSKYPVYSQAEAFLRKFLGRWPGWSSKNHRYAKCQLSASLDIIVVRLAPHIYEVRAYPTGALMVGDLEEALAIEDYRGWIIVSIPHTKKIKFIFSTQVKGIEVYRLVRADIRHKGTLARAENYYRKLI</sequence>
<accession>X1RUJ2</accession>
<name>X1RUJ2_9ZZZZ</name>
<gene>
    <name evidence="1" type="ORF">S12H4_08746</name>
</gene>
<evidence type="ECO:0000313" key="1">
    <source>
        <dbReference type="EMBL" id="GAI66865.1"/>
    </source>
</evidence>
<dbReference type="EMBL" id="BARW01003424">
    <property type="protein sequence ID" value="GAI66865.1"/>
    <property type="molecule type" value="Genomic_DNA"/>
</dbReference>
<organism evidence="1">
    <name type="scientific">marine sediment metagenome</name>
    <dbReference type="NCBI Taxonomy" id="412755"/>
    <lineage>
        <taxon>unclassified sequences</taxon>
        <taxon>metagenomes</taxon>
        <taxon>ecological metagenomes</taxon>
    </lineage>
</organism>
<reference evidence="1" key="1">
    <citation type="journal article" date="2014" name="Front. Microbiol.">
        <title>High frequency of phylogenetically diverse reductive dehalogenase-homologous genes in deep subseafloor sedimentary metagenomes.</title>
        <authorList>
            <person name="Kawai M."/>
            <person name="Futagami T."/>
            <person name="Toyoda A."/>
            <person name="Takaki Y."/>
            <person name="Nishi S."/>
            <person name="Hori S."/>
            <person name="Arai W."/>
            <person name="Tsubouchi T."/>
            <person name="Morono Y."/>
            <person name="Uchiyama I."/>
            <person name="Ito T."/>
            <person name="Fujiyama A."/>
            <person name="Inagaki F."/>
            <person name="Takami H."/>
        </authorList>
    </citation>
    <scope>NUCLEOTIDE SEQUENCE</scope>
    <source>
        <strain evidence="1">Expedition CK06-06</strain>
    </source>
</reference>
<proteinExistence type="predicted"/>
<protein>
    <submittedName>
        <fullName evidence="1">Uncharacterized protein</fullName>
    </submittedName>
</protein>
<dbReference type="AlphaFoldDB" id="X1RUJ2"/>
<comment type="caution">
    <text evidence="1">The sequence shown here is derived from an EMBL/GenBank/DDBJ whole genome shotgun (WGS) entry which is preliminary data.</text>
</comment>